<sequence>DISHSELLESESSFPIQVSNTKSHKAQIRRKTTKAKKDLLTLLLEHENSLPIHILIIVFDELNKISSDWTYKRIKQYWRNNRKKDDTPK</sequence>
<gene>
    <name evidence="1" type="ORF">DERYTH_LOCUS7737</name>
</gene>
<protein>
    <submittedName>
        <fullName evidence="1">4891_t:CDS:1</fullName>
    </submittedName>
</protein>
<dbReference type="Proteomes" id="UP000789405">
    <property type="component" value="Unassembled WGS sequence"/>
</dbReference>
<accession>A0A9N9CL63</accession>
<proteinExistence type="predicted"/>
<comment type="caution">
    <text evidence="1">The sequence shown here is derived from an EMBL/GenBank/DDBJ whole genome shotgun (WGS) entry which is preliminary data.</text>
</comment>
<dbReference type="EMBL" id="CAJVPY010003832">
    <property type="protein sequence ID" value="CAG8602928.1"/>
    <property type="molecule type" value="Genomic_DNA"/>
</dbReference>
<dbReference type="OrthoDB" id="10418141at2759"/>
<organism evidence="1 2">
    <name type="scientific">Dentiscutata erythropus</name>
    <dbReference type="NCBI Taxonomy" id="1348616"/>
    <lineage>
        <taxon>Eukaryota</taxon>
        <taxon>Fungi</taxon>
        <taxon>Fungi incertae sedis</taxon>
        <taxon>Mucoromycota</taxon>
        <taxon>Glomeromycotina</taxon>
        <taxon>Glomeromycetes</taxon>
        <taxon>Diversisporales</taxon>
        <taxon>Gigasporaceae</taxon>
        <taxon>Dentiscutata</taxon>
    </lineage>
</organism>
<evidence type="ECO:0000313" key="2">
    <source>
        <dbReference type="Proteomes" id="UP000789405"/>
    </source>
</evidence>
<evidence type="ECO:0000313" key="1">
    <source>
        <dbReference type="EMBL" id="CAG8602928.1"/>
    </source>
</evidence>
<reference evidence="1" key="1">
    <citation type="submission" date="2021-06" db="EMBL/GenBank/DDBJ databases">
        <authorList>
            <person name="Kallberg Y."/>
            <person name="Tangrot J."/>
            <person name="Rosling A."/>
        </authorList>
    </citation>
    <scope>NUCLEOTIDE SEQUENCE</scope>
    <source>
        <strain evidence="1">MA453B</strain>
    </source>
</reference>
<feature type="non-terminal residue" evidence="1">
    <location>
        <position position="1"/>
    </location>
</feature>
<keyword evidence="2" id="KW-1185">Reference proteome</keyword>
<dbReference type="AlphaFoldDB" id="A0A9N9CL63"/>
<name>A0A9N9CL63_9GLOM</name>